<dbReference type="RefSeq" id="WP_260782169.1">
    <property type="nucleotide sequence ID" value="NZ_JAOCQI010000002.1"/>
</dbReference>
<reference evidence="5 6" key="1">
    <citation type="journal article" date="2023" name="Front. Microbiol.">
        <title>Ralstonia chuxiongensis sp. nov., Ralstonia mojiangensis sp. nov., and Ralstonia soli sp. nov., isolated from tobacco fields, are three novel species in the family Burkholderiaceae.</title>
        <authorList>
            <person name="Lu C.H."/>
            <person name="Zhang Y.Y."/>
            <person name="Jiang N."/>
            <person name="Chen W."/>
            <person name="Shao X."/>
            <person name="Zhao Z.M."/>
            <person name="Lu W.L."/>
            <person name="Hu X."/>
            <person name="Xi Y.X."/>
            <person name="Zou S.Y."/>
            <person name="Wei Q.J."/>
            <person name="Lin Z.L."/>
            <person name="Gong L."/>
            <person name="Gai X.T."/>
            <person name="Zhang L.Q."/>
            <person name="Li J.Y."/>
            <person name="Jin Y."/>
            <person name="Xia Z.Y."/>
        </authorList>
    </citation>
    <scope>NUCLEOTIDE SEQUENCE [LARGE SCALE GENOMIC DNA]</scope>
    <source>
        <strain evidence="5 6">22TCJT01-1</strain>
    </source>
</reference>
<keyword evidence="3" id="KW-0479">Metal-binding</keyword>
<comment type="caution">
    <text evidence="5">The sequence shown here is derived from an EMBL/GenBank/DDBJ whole genome shotgun (WGS) entry which is preliminary data.</text>
</comment>
<proteinExistence type="inferred from homology"/>
<evidence type="ECO:0000256" key="1">
    <source>
        <dbReference type="ARBA" id="ARBA00001946"/>
    </source>
</evidence>
<evidence type="ECO:0000256" key="2">
    <source>
        <dbReference type="ARBA" id="ARBA00010211"/>
    </source>
</evidence>
<dbReference type="GO" id="GO:0050385">
    <property type="term" value="F:ureidoglycolate lyase activity"/>
    <property type="evidence" value="ECO:0007669"/>
    <property type="project" value="UniProtKB-EC"/>
</dbReference>
<dbReference type="SUPFAM" id="SSF56529">
    <property type="entry name" value="FAH"/>
    <property type="match status" value="1"/>
</dbReference>
<dbReference type="InterPro" id="IPR051121">
    <property type="entry name" value="FAH"/>
</dbReference>
<dbReference type="PANTHER" id="PTHR42796">
    <property type="entry name" value="FUMARYLACETOACETATE HYDROLASE DOMAIN-CONTAINING PROTEIN 2A-RELATED"/>
    <property type="match status" value="1"/>
</dbReference>
<evidence type="ECO:0000256" key="3">
    <source>
        <dbReference type="ARBA" id="ARBA00022723"/>
    </source>
</evidence>
<dbReference type="Pfam" id="PF01557">
    <property type="entry name" value="FAA_hydrolase"/>
    <property type="match status" value="1"/>
</dbReference>
<dbReference type="EMBL" id="JAOCQI010000002">
    <property type="protein sequence ID" value="MCT7311312.1"/>
    <property type="molecule type" value="Genomic_DNA"/>
</dbReference>
<dbReference type="InterPro" id="IPR036663">
    <property type="entry name" value="Fumarylacetoacetase_C_sf"/>
</dbReference>
<keyword evidence="6" id="KW-1185">Reference proteome</keyword>
<evidence type="ECO:0000313" key="5">
    <source>
        <dbReference type="EMBL" id="MCT7311312.1"/>
    </source>
</evidence>
<dbReference type="EC" id="4.3.2.3" evidence="5"/>
<sequence length="282" mass="30284">MKLLRFGPNGQEKPGLLDATGTLRDLSDIVDDIAGNVLSDAFLAKLREVDPTTLPAVSGQPRIGPCVGRVGKFVCIGLNYADHAAESGLPVPAEPVVFNKWTSAICGPNDDIEIPRGSVKTDWEVELGVVIGKAAKYVDEANALDYVAGYCIVNDVSEREWQIERGGQWDKGKGFDTFGPLGPWLVTRDEVPDPQALDLWLEVDGHRYQNGNTRTMVFSVAQLVAYLSRCMSLQPGDVISTGTPPGVGLGIKPSPVYLKPGQTVRLGIAGLGEQLQRTVSAD</sequence>
<dbReference type="Proteomes" id="UP001164420">
    <property type="component" value="Unassembled WGS sequence"/>
</dbReference>
<protein>
    <submittedName>
        <fullName evidence="5">Ureidoglycolate lyase</fullName>
        <ecNumber evidence="5">4.3.2.3</ecNumber>
    </submittedName>
</protein>
<organism evidence="5 6">
    <name type="scientific">Ralstonia mojiangensis</name>
    <dbReference type="NCBI Taxonomy" id="2953895"/>
    <lineage>
        <taxon>Bacteria</taxon>
        <taxon>Pseudomonadati</taxon>
        <taxon>Pseudomonadota</taxon>
        <taxon>Betaproteobacteria</taxon>
        <taxon>Burkholderiales</taxon>
        <taxon>Burkholderiaceae</taxon>
        <taxon>Ralstonia</taxon>
    </lineage>
</organism>
<evidence type="ECO:0000259" key="4">
    <source>
        <dbReference type="Pfam" id="PF01557"/>
    </source>
</evidence>
<dbReference type="Gene3D" id="3.90.850.10">
    <property type="entry name" value="Fumarylacetoacetase-like, C-terminal domain"/>
    <property type="match status" value="1"/>
</dbReference>
<comment type="cofactor">
    <cofactor evidence="1">
        <name>Mg(2+)</name>
        <dbReference type="ChEBI" id="CHEBI:18420"/>
    </cofactor>
</comment>
<dbReference type="InterPro" id="IPR011234">
    <property type="entry name" value="Fumarylacetoacetase-like_C"/>
</dbReference>
<name>A0ABT2L8R1_9RALS</name>
<keyword evidence="5" id="KW-0456">Lyase</keyword>
<accession>A0ABT2L8R1</accession>
<gene>
    <name evidence="5" type="ORF">N5J06_10180</name>
</gene>
<evidence type="ECO:0000313" key="6">
    <source>
        <dbReference type="Proteomes" id="UP001164420"/>
    </source>
</evidence>
<dbReference type="PANTHER" id="PTHR42796:SF4">
    <property type="entry name" value="FUMARYLACETOACETATE HYDROLASE DOMAIN-CONTAINING PROTEIN 2A"/>
    <property type="match status" value="1"/>
</dbReference>
<comment type="similarity">
    <text evidence="2">Belongs to the FAH family.</text>
</comment>
<feature type="domain" description="Fumarylacetoacetase-like C-terminal" evidence="4">
    <location>
        <begin position="72"/>
        <end position="274"/>
    </location>
</feature>